<gene>
    <name evidence="5" type="ORF">URODEC1_LOCUS28136</name>
</gene>
<evidence type="ECO:0000256" key="2">
    <source>
        <dbReference type="ARBA" id="ARBA00010846"/>
    </source>
</evidence>
<evidence type="ECO:0000259" key="4">
    <source>
        <dbReference type="PROSITE" id="PS50144"/>
    </source>
</evidence>
<comment type="pathway">
    <text evidence="1">Protein modification; protein ubiquitination.</text>
</comment>
<dbReference type="PANTHER" id="PTHR26379">
    <property type="entry name" value="BTB/POZ AND MATH DOMAIN-CONTAINING PROTEIN 1"/>
    <property type="match status" value="1"/>
</dbReference>
<protein>
    <submittedName>
        <fullName evidence="5">Uncharacterized protein</fullName>
    </submittedName>
</protein>
<organism evidence="5 6">
    <name type="scientific">Urochloa decumbens</name>
    <dbReference type="NCBI Taxonomy" id="240449"/>
    <lineage>
        <taxon>Eukaryota</taxon>
        <taxon>Viridiplantae</taxon>
        <taxon>Streptophyta</taxon>
        <taxon>Embryophyta</taxon>
        <taxon>Tracheophyta</taxon>
        <taxon>Spermatophyta</taxon>
        <taxon>Magnoliopsida</taxon>
        <taxon>Liliopsida</taxon>
        <taxon>Poales</taxon>
        <taxon>Poaceae</taxon>
        <taxon>PACMAD clade</taxon>
        <taxon>Panicoideae</taxon>
        <taxon>Panicodae</taxon>
        <taxon>Paniceae</taxon>
        <taxon>Melinidinae</taxon>
        <taxon>Urochloa</taxon>
    </lineage>
</organism>
<comment type="similarity">
    <text evidence="2">Belongs to the Tdpoz family.</text>
</comment>
<dbReference type="Gene3D" id="1.25.40.420">
    <property type="match status" value="1"/>
</dbReference>
<dbReference type="Pfam" id="PF22486">
    <property type="entry name" value="MATH_2"/>
    <property type="match status" value="1"/>
</dbReference>
<dbReference type="SUPFAM" id="SSF49599">
    <property type="entry name" value="TRAF domain-like"/>
    <property type="match status" value="1"/>
</dbReference>
<dbReference type="SUPFAM" id="SSF54695">
    <property type="entry name" value="POZ domain"/>
    <property type="match status" value="1"/>
</dbReference>
<accession>A0ABC8XYG9</accession>
<dbReference type="InterPro" id="IPR011333">
    <property type="entry name" value="SKP1/BTB/POZ_sf"/>
</dbReference>
<dbReference type="InterPro" id="IPR008974">
    <property type="entry name" value="TRAF-like"/>
</dbReference>
<dbReference type="Pfam" id="PF00651">
    <property type="entry name" value="BTB"/>
    <property type="match status" value="1"/>
</dbReference>
<dbReference type="SMART" id="SM00225">
    <property type="entry name" value="BTB"/>
    <property type="match status" value="1"/>
</dbReference>
<dbReference type="Proteomes" id="UP001497457">
    <property type="component" value="Chromosome 15b"/>
</dbReference>
<dbReference type="AlphaFoldDB" id="A0ABC8XYG9"/>
<proteinExistence type="inferred from homology"/>
<dbReference type="PROSITE" id="PS50097">
    <property type="entry name" value="BTB"/>
    <property type="match status" value="1"/>
</dbReference>
<feature type="domain" description="MATH" evidence="4">
    <location>
        <begin position="24"/>
        <end position="157"/>
    </location>
</feature>
<dbReference type="Pfam" id="PF24570">
    <property type="entry name" value="BACK_BPM_SPOP"/>
    <property type="match status" value="1"/>
</dbReference>
<sequence length="373" mass="40206">MSPAASGRDPPSRSSSAIVADRPSGYHDLKIDACLLADKSVPTGAVLLSCPFTVGNHRWRIQIYLNGNTPEAAGYVSVYLLLDEDVAKPVTAQMQFSVMVERRALFFLKWKKQVVSMKKEVITLASQHSIGYLKFAKRETLLNKQRKGKPLTIRCSIVVHNASRAVEAAEKSPKADASAPGVSPASNLSAQLGHLLSTGRGADVEFKVGSETFAAHRAVLAARSPVFAAELFSAMREGDAAGVVVRVDDMEPRVFQALLRFAYTDSLPPETAANKREEGGAMCQHLLVAADRYGMERLKLICEDKLCRHVDVGTAAIILTLAEQHGCSRLKKACLDFVCAPGNLKAVVASNGFEHLSTSCPSITKDLIAMLAS</sequence>
<evidence type="ECO:0000256" key="1">
    <source>
        <dbReference type="ARBA" id="ARBA00004906"/>
    </source>
</evidence>
<dbReference type="Gene3D" id="3.30.710.10">
    <property type="entry name" value="Potassium Channel Kv1.1, Chain A"/>
    <property type="match status" value="1"/>
</dbReference>
<dbReference type="PROSITE" id="PS50144">
    <property type="entry name" value="MATH"/>
    <property type="match status" value="1"/>
</dbReference>
<evidence type="ECO:0000313" key="5">
    <source>
        <dbReference type="EMBL" id="CAL4933451.1"/>
    </source>
</evidence>
<dbReference type="InterPro" id="IPR002083">
    <property type="entry name" value="MATH/TRAF_dom"/>
</dbReference>
<dbReference type="PANTHER" id="PTHR26379:SF429">
    <property type="entry name" value="OS10G0428900 PROTEIN"/>
    <property type="match status" value="1"/>
</dbReference>
<evidence type="ECO:0000259" key="3">
    <source>
        <dbReference type="PROSITE" id="PS50097"/>
    </source>
</evidence>
<reference evidence="6" key="1">
    <citation type="submission" date="2024-06" db="EMBL/GenBank/DDBJ databases">
        <authorList>
            <person name="Ryan C."/>
        </authorList>
    </citation>
    <scope>NUCLEOTIDE SEQUENCE [LARGE SCALE GENOMIC DNA]</scope>
</reference>
<dbReference type="InterPro" id="IPR045005">
    <property type="entry name" value="BPM1-6"/>
</dbReference>
<keyword evidence="6" id="KW-1185">Reference proteome</keyword>
<evidence type="ECO:0000313" key="6">
    <source>
        <dbReference type="Proteomes" id="UP001497457"/>
    </source>
</evidence>
<dbReference type="CDD" id="cd00121">
    <property type="entry name" value="MATH"/>
    <property type="match status" value="1"/>
</dbReference>
<dbReference type="Gene3D" id="2.60.210.10">
    <property type="entry name" value="Apoptosis, Tumor Necrosis Factor Receptor Associated Protein 2, Chain A"/>
    <property type="match status" value="1"/>
</dbReference>
<dbReference type="InterPro" id="IPR000210">
    <property type="entry name" value="BTB/POZ_dom"/>
</dbReference>
<reference evidence="5 6" key="2">
    <citation type="submission" date="2024-10" db="EMBL/GenBank/DDBJ databases">
        <authorList>
            <person name="Ryan C."/>
        </authorList>
    </citation>
    <scope>NUCLEOTIDE SEQUENCE [LARGE SCALE GENOMIC DNA]</scope>
</reference>
<feature type="domain" description="BTB" evidence="3">
    <location>
        <begin position="202"/>
        <end position="271"/>
    </location>
</feature>
<name>A0ABC8XYG9_9POAL</name>
<dbReference type="InterPro" id="IPR056423">
    <property type="entry name" value="BACK_BPM_SPOP"/>
</dbReference>
<dbReference type="EMBL" id="OZ075125">
    <property type="protein sequence ID" value="CAL4933451.1"/>
    <property type="molecule type" value="Genomic_DNA"/>
</dbReference>